<gene>
    <name evidence="3" type="ORF">FKG94_19170</name>
</gene>
<evidence type="ECO:0000259" key="2">
    <source>
        <dbReference type="Pfam" id="PF12697"/>
    </source>
</evidence>
<dbReference type="InterPro" id="IPR022742">
    <property type="entry name" value="Hydrolase_4"/>
</dbReference>
<dbReference type="PANTHER" id="PTHR42886">
    <property type="entry name" value="RE40534P-RELATED"/>
    <property type="match status" value="1"/>
</dbReference>
<dbReference type="RefSeq" id="WP_142928546.1">
    <property type="nucleotide sequence ID" value="NZ_ML660099.1"/>
</dbReference>
<keyword evidence="3" id="KW-0378">Hydrolase</keyword>
<sequence length="581" mass="63845">MSGQRYYGWLDTETGPLFSCLHRPAQDGCDIGVVLCCPLGHEYTHSHSTLVAMGDKLAAAGFPCLRFDYHGTGDSAGDSSQPDRVETWLANIGTAVAKLKATANVGKVCLLGLRMGATLAALYTEKTNADYLILWNPCTRGDAFVRDMQIMDQYHGGAEDNAEFMEFGGFVTTRETLSRYREINLAKTQFGATQNNLIIHKTGAPASSRLLQGLTERSRPAQQVTLPGYAEMMQQPQFSIVANSVIDYCCDWLDKQSAKSPPSETVPVEVATAAPMPDNEGVETIITFGDSGSLFGVLNRPLESSTLTRQSDSIFVISNTGAAHHVGPNRLHVELCRRLARAGLASFRFDLGNLGDSARNQPANLNHPYPPHALQDLKAAIDCLRENCGYRRFIVGGLCSGANVAFHGSLALTDTAISRAILINPLIFYWESGLSLATPQRQQQQIEKKYYAQSARSLGKWLKLFKGQVNIKALSGFLFKQAYLSVSALMSTWLEILRLKPPSRLGRDLARLESLRRPLDLLVSDSDPGYNIFLAEGRTRAKKSLKTQFVTAQFIANADHTFTTLGSRNDLIQRVLERVNT</sequence>
<dbReference type="EMBL" id="VHSG01000020">
    <property type="protein sequence ID" value="TQV71770.1"/>
    <property type="molecule type" value="Genomic_DNA"/>
</dbReference>
<accession>A0A545T3I5</accession>
<feature type="domain" description="AB hydrolase-1" evidence="2">
    <location>
        <begin position="335"/>
        <end position="562"/>
    </location>
</feature>
<comment type="caution">
    <text evidence="3">The sequence shown here is derived from an EMBL/GenBank/DDBJ whole genome shotgun (WGS) entry which is preliminary data.</text>
</comment>
<keyword evidence="4" id="KW-1185">Reference proteome</keyword>
<feature type="domain" description="Serine aminopeptidase S33" evidence="1">
    <location>
        <begin position="46"/>
        <end position="143"/>
    </location>
</feature>
<dbReference type="PANTHER" id="PTHR42886:SF29">
    <property type="entry name" value="PUMMELIG, ISOFORM A"/>
    <property type="match status" value="1"/>
</dbReference>
<dbReference type="InterPro" id="IPR029058">
    <property type="entry name" value="AB_hydrolase_fold"/>
</dbReference>
<dbReference type="Gene3D" id="3.40.50.1820">
    <property type="entry name" value="alpha/beta hydrolase"/>
    <property type="match status" value="2"/>
</dbReference>
<evidence type="ECO:0000313" key="3">
    <source>
        <dbReference type="EMBL" id="TQV71770.1"/>
    </source>
</evidence>
<name>A0A545T3I5_9GAMM</name>
<dbReference type="GO" id="GO:0016787">
    <property type="term" value="F:hydrolase activity"/>
    <property type="evidence" value="ECO:0007669"/>
    <property type="project" value="UniProtKB-KW"/>
</dbReference>
<evidence type="ECO:0000313" key="4">
    <source>
        <dbReference type="Proteomes" id="UP000319732"/>
    </source>
</evidence>
<dbReference type="InterPro" id="IPR000073">
    <property type="entry name" value="AB_hydrolase_1"/>
</dbReference>
<dbReference type="Proteomes" id="UP000319732">
    <property type="component" value="Unassembled WGS sequence"/>
</dbReference>
<organism evidence="3 4">
    <name type="scientific">Exilibacterium tricleocarpae</name>
    <dbReference type="NCBI Taxonomy" id="2591008"/>
    <lineage>
        <taxon>Bacteria</taxon>
        <taxon>Pseudomonadati</taxon>
        <taxon>Pseudomonadota</taxon>
        <taxon>Gammaproteobacteria</taxon>
        <taxon>Cellvibrionales</taxon>
        <taxon>Cellvibrionaceae</taxon>
        <taxon>Exilibacterium</taxon>
    </lineage>
</organism>
<dbReference type="OrthoDB" id="249225at2"/>
<dbReference type="SUPFAM" id="SSF53474">
    <property type="entry name" value="alpha/beta-Hydrolases"/>
    <property type="match status" value="2"/>
</dbReference>
<evidence type="ECO:0000259" key="1">
    <source>
        <dbReference type="Pfam" id="PF12146"/>
    </source>
</evidence>
<dbReference type="Pfam" id="PF12697">
    <property type="entry name" value="Abhydrolase_6"/>
    <property type="match status" value="1"/>
</dbReference>
<dbReference type="AlphaFoldDB" id="A0A545T3I5"/>
<reference evidence="3 4" key="1">
    <citation type="submission" date="2019-06" db="EMBL/GenBank/DDBJ databases">
        <title>Whole genome sequence for Cellvibrionaceae sp. R142.</title>
        <authorList>
            <person name="Wang G."/>
        </authorList>
    </citation>
    <scope>NUCLEOTIDE SEQUENCE [LARGE SCALE GENOMIC DNA]</scope>
    <source>
        <strain evidence="3 4">R142</strain>
    </source>
</reference>
<protein>
    <submittedName>
        <fullName evidence="3">Alpha/beta fold hydrolase</fullName>
    </submittedName>
</protein>
<dbReference type="Pfam" id="PF12146">
    <property type="entry name" value="Hydrolase_4"/>
    <property type="match status" value="1"/>
</dbReference>
<proteinExistence type="predicted"/>